<sequence length="185" mass="20112">MSQTEGVHGGRRKDAVRNHERVLAAARELFTEQGLGVTVPQVAERAGVGKATVYRSYPAKQDLIVAVAREQFQQLAARTEAALQGEDAYAQLCLYVPDLFAALAADRVLGDALFDGRILPATMILAQVGELLERAAEDGPIRPGATEADVRVMLCGPVRQLIVLGEQDPAVWQRYAEMVLNAFRV</sequence>
<dbReference type="Pfam" id="PF00440">
    <property type="entry name" value="TetR_N"/>
    <property type="match status" value="1"/>
</dbReference>
<dbReference type="PROSITE" id="PS50977">
    <property type="entry name" value="HTH_TETR_2"/>
    <property type="match status" value="1"/>
</dbReference>
<dbReference type="InterPro" id="IPR009057">
    <property type="entry name" value="Homeodomain-like_sf"/>
</dbReference>
<dbReference type="InterPro" id="IPR001647">
    <property type="entry name" value="HTH_TetR"/>
</dbReference>
<dbReference type="EMBL" id="OBDY01000027">
    <property type="protein sequence ID" value="SNY64679.1"/>
    <property type="molecule type" value="Genomic_DNA"/>
</dbReference>
<dbReference type="Proteomes" id="UP000219612">
    <property type="component" value="Unassembled WGS sequence"/>
</dbReference>
<evidence type="ECO:0000313" key="7">
    <source>
        <dbReference type="Proteomes" id="UP000219612"/>
    </source>
</evidence>
<dbReference type="PANTHER" id="PTHR30055">
    <property type="entry name" value="HTH-TYPE TRANSCRIPTIONAL REGULATOR RUTR"/>
    <property type="match status" value="1"/>
</dbReference>
<keyword evidence="2 4" id="KW-0238">DNA-binding</keyword>
<proteinExistence type="predicted"/>
<dbReference type="AlphaFoldDB" id="A0A285JWG6"/>
<reference evidence="7" key="1">
    <citation type="submission" date="2017-09" db="EMBL/GenBank/DDBJ databases">
        <authorList>
            <person name="Varghese N."/>
            <person name="Submissions S."/>
        </authorList>
    </citation>
    <scope>NUCLEOTIDE SEQUENCE [LARGE SCALE GENOMIC DNA]</scope>
    <source>
        <strain evidence="7">CGMCC 4.6857</strain>
    </source>
</reference>
<evidence type="ECO:0000259" key="5">
    <source>
        <dbReference type="PROSITE" id="PS50977"/>
    </source>
</evidence>
<feature type="DNA-binding region" description="H-T-H motif" evidence="4">
    <location>
        <begin position="38"/>
        <end position="57"/>
    </location>
</feature>
<gene>
    <name evidence="6" type="ORF">SAMN05421748_12718</name>
</gene>
<name>A0A285JWG6_9ACTN</name>
<evidence type="ECO:0000256" key="4">
    <source>
        <dbReference type="PROSITE-ProRule" id="PRU00335"/>
    </source>
</evidence>
<dbReference type="SUPFAM" id="SSF48498">
    <property type="entry name" value="Tetracyclin repressor-like, C-terminal domain"/>
    <property type="match status" value="1"/>
</dbReference>
<dbReference type="GO" id="GO:0000976">
    <property type="term" value="F:transcription cis-regulatory region binding"/>
    <property type="evidence" value="ECO:0007669"/>
    <property type="project" value="TreeGrafter"/>
</dbReference>
<dbReference type="RefSeq" id="WP_218854831.1">
    <property type="nucleotide sequence ID" value="NZ_OBDY01000027.1"/>
</dbReference>
<dbReference type="Gene3D" id="1.10.357.10">
    <property type="entry name" value="Tetracycline Repressor, domain 2"/>
    <property type="match status" value="1"/>
</dbReference>
<dbReference type="PRINTS" id="PR00455">
    <property type="entry name" value="HTHTETR"/>
</dbReference>
<keyword evidence="3" id="KW-0804">Transcription</keyword>
<keyword evidence="1" id="KW-0805">Transcription regulation</keyword>
<evidence type="ECO:0000256" key="2">
    <source>
        <dbReference type="ARBA" id="ARBA00023125"/>
    </source>
</evidence>
<evidence type="ECO:0000256" key="1">
    <source>
        <dbReference type="ARBA" id="ARBA00023015"/>
    </source>
</evidence>
<organism evidence="6 7">
    <name type="scientific">Paractinoplanes atraurantiacus</name>
    <dbReference type="NCBI Taxonomy" id="1036182"/>
    <lineage>
        <taxon>Bacteria</taxon>
        <taxon>Bacillati</taxon>
        <taxon>Actinomycetota</taxon>
        <taxon>Actinomycetes</taxon>
        <taxon>Micromonosporales</taxon>
        <taxon>Micromonosporaceae</taxon>
        <taxon>Paractinoplanes</taxon>
    </lineage>
</organism>
<keyword evidence="7" id="KW-1185">Reference proteome</keyword>
<feature type="domain" description="HTH tetR-type" evidence="5">
    <location>
        <begin position="16"/>
        <end position="75"/>
    </location>
</feature>
<protein>
    <submittedName>
        <fullName evidence="6">Regulatory protein, tetR family</fullName>
    </submittedName>
</protein>
<dbReference type="PANTHER" id="PTHR30055:SF234">
    <property type="entry name" value="HTH-TYPE TRANSCRIPTIONAL REGULATOR BETI"/>
    <property type="match status" value="1"/>
</dbReference>
<dbReference type="InterPro" id="IPR036271">
    <property type="entry name" value="Tet_transcr_reg_TetR-rel_C_sf"/>
</dbReference>
<evidence type="ECO:0000256" key="3">
    <source>
        <dbReference type="ARBA" id="ARBA00023163"/>
    </source>
</evidence>
<evidence type="ECO:0000313" key="6">
    <source>
        <dbReference type="EMBL" id="SNY64679.1"/>
    </source>
</evidence>
<dbReference type="GO" id="GO:0003700">
    <property type="term" value="F:DNA-binding transcription factor activity"/>
    <property type="evidence" value="ECO:0007669"/>
    <property type="project" value="TreeGrafter"/>
</dbReference>
<dbReference type="SUPFAM" id="SSF46689">
    <property type="entry name" value="Homeodomain-like"/>
    <property type="match status" value="1"/>
</dbReference>
<accession>A0A285JWG6</accession>
<dbReference type="InterPro" id="IPR050109">
    <property type="entry name" value="HTH-type_TetR-like_transc_reg"/>
</dbReference>